<sequence>MASWPLPDDRAARLALATGYPFAIPDRSYLFENGVALPWPAEVDYRDRLPVLAIGSNQSPEQLTRKFDPRHGSHRIPVTRAWLADHDVVFATHVTRYGAIPANLHAVPGMRVRLAVTWLDPAQLEMMHRTEIGGGNYHYARLDGIRLDLEHPGPGGITRLDSATAYLSPFGFLAHEGQPLGLAALPAEGRPHPAATVAEALDHLRRRAKDERSLEDFILAAMADETIRRRLTALIRETALPAAHDRAAILKR</sequence>
<dbReference type="AlphaFoldDB" id="A0A5J6MDD8"/>
<organism evidence="1 2">
    <name type="scientific">Hypericibacter terrae</name>
    <dbReference type="NCBI Taxonomy" id="2602015"/>
    <lineage>
        <taxon>Bacteria</taxon>
        <taxon>Pseudomonadati</taxon>
        <taxon>Pseudomonadota</taxon>
        <taxon>Alphaproteobacteria</taxon>
        <taxon>Rhodospirillales</taxon>
        <taxon>Dongiaceae</taxon>
        <taxon>Hypericibacter</taxon>
    </lineage>
</organism>
<name>A0A5J6MDD8_9PROT</name>
<keyword evidence="2" id="KW-1185">Reference proteome</keyword>
<dbReference type="EMBL" id="CP042906">
    <property type="protein sequence ID" value="QEX15478.1"/>
    <property type="molecule type" value="Genomic_DNA"/>
</dbReference>
<dbReference type="KEGG" id="htq:FRZ44_07620"/>
<dbReference type="RefSeq" id="WP_151175925.1">
    <property type="nucleotide sequence ID" value="NZ_CP042906.1"/>
</dbReference>
<reference evidence="1 2" key="1">
    <citation type="submission" date="2019-08" db="EMBL/GenBank/DDBJ databases">
        <title>Hyperibacter terrae gen. nov., sp. nov. and Hyperibacter viscosus sp. nov., two new members in the family Rhodospirillaceae isolated from the rhizosphere of Hypericum perforatum.</title>
        <authorList>
            <person name="Noviana Z."/>
        </authorList>
    </citation>
    <scope>NUCLEOTIDE SEQUENCE [LARGE SCALE GENOMIC DNA]</scope>
    <source>
        <strain evidence="1 2">R5913</strain>
    </source>
</reference>
<gene>
    <name evidence="1" type="ORF">FRZ44_07620</name>
</gene>
<dbReference type="Gene3D" id="3.10.490.10">
    <property type="entry name" value="Gamma-glutamyl cyclotransferase-like"/>
    <property type="match status" value="1"/>
</dbReference>
<evidence type="ECO:0000313" key="2">
    <source>
        <dbReference type="Proteomes" id="UP000326202"/>
    </source>
</evidence>
<evidence type="ECO:0000313" key="1">
    <source>
        <dbReference type="EMBL" id="QEX15478.1"/>
    </source>
</evidence>
<dbReference type="Proteomes" id="UP000326202">
    <property type="component" value="Chromosome"/>
</dbReference>
<accession>A0A5J6MDD8</accession>
<proteinExistence type="predicted"/>
<protein>
    <submittedName>
        <fullName evidence="1">Uncharacterized protein</fullName>
    </submittedName>
</protein>
<dbReference type="OrthoDB" id="7626403at2"/>